<comment type="caution">
    <text evidence="2">The sequence shown here is derived from an EMBL/GenBank/DDBJ whole genome shotgun (WGS) entry which is preliminary data.</text>
</comment>
<name>A0A8X6LYB8_TRICU</name>
<dbReference type="OrthoDB" id="10455721at2759"/>
<sequence length="122" mass="13633">MIKSETGVWKKRNLTCSKSVRREKYPQLSVRDSSPGAACHRKGEAESGLSGFASPKTNGEGDFMQWTSTFARQERSQWVSSDKRALNSLAAFANRLRRLRTSLGILLHSSELFLAKLKACLL</sequence>
<evidence type="ECO:0000256" key="1">
    <source>
        <dbReference type="SAM" id="MobiDB-lite"/>
    </source>
</evidence>
<proteinExistence type="predicted"/>
<dbReference type="EMBL" id="BMAO01008907">
    <property type="protein sequence ID" value="GFR27386.1"/>
    <property type="molecule type" value="Genomic_DNA"/>
</dbReference>
<reference evidence="2" key="1">
    <citation type="submission" date="2020-07" db="EMBL/GenBank/DDBJ databases">
        <title>Multicomponent nature underlies the extraordinary mechanical properties of spider dragline silk.</title>
        <authorList>
            <person name="Kono N."/>
            <person name="Nakamura H."/>
            <person name="Mori M."/>
            <person name="Yoshida Y."/>
            <person name="Ohtoshi R."/>
            <person name="Malay A.D."/>
            <person name="Moran D.A.P."/>
            <person name="Tomita M."/>
            <person name="Numata K."/>
            <person name="Arakawa K."/>
        </authorList>
    </citation>
    <scope>NUCLEOTIDE SEQUENCE</scope>
</reference>
<gene>
    <name evidence="2" type="ORF">TNCT_558231</name>
</gene>
<keyword evidence="3" id="KW-1185">Reference proteome</keyword>
<organism evidence="2 3">
    <name type="scientific">Trichonephila clavata</name>
    <name type="common">Joro spider</name>
    <name type="synonym">Nephila clavata</name>
    <dbReference type="NCBI Taxonomy" id="2740835"/>
    <lineage>
        <taxon>Eukaryota</taxon>
        <taxon>Metazoa</taxon>
        <taxon>Ecdysozoa</taxon>
        <taxon>Arthropoda</taxon>
        <taxon>Chelicerata</taxon>
        <taxon>Arachnida</taxon>
        <taxon>Araneae</taxon>
        <taxon>Araneomorphae</taxon>
        <taxon>Entelegynae</taxon>
        <taxon>Araneoidea</taxon>
        <taxon>Nephilidae</taxon>
        <taxon>Trichonephila</taxon>
    </lineage>
</organism>
<evidence type="ECO:0000313" key="2">
    <source>
        <dbReference type="EMBL" id="GFR27386.1"/>
    </source>
</evidence>
<evidence type="ECO:0000313" key="3">
    <source>
        <dbReference type="Proteomes" id="UP000887116"/>
    </source>
</evidence>
<protein>
    <submittedName>
        <fullName evidence="2">Uncharacterized protein</fullName>
    </submittedName>
</protein>
<accession>A0A8X6LYB8</accession>
<feature type="region of interest" description="Disordered" evidence="1">
    <location>
        <begin position="25"/>
        <end position="54"/>
    </location>
</feature>
<dbReference type="Proteomes" id="UP000887116">
    <property type="component" value="Unassembled WGS sequence"/>
</dbReference>
<dbReference type="AlphaFoldDB" id="A0A8X6LYB8"/>